<evidence type="ECO:0000313" key="3">
    <source>
        <dbReference type="Proteomes" id="UP001604277"/>
    </source>
</evidence>
<dbReference type="AlphaFoldDB" id="A0ABD1RZ13"/>
<protein>
    <submittedName>
        <fullName evidence="2">Transcription factor GTE7-like</fullName>
    </submittedName>
</protein>
<evidence type="ECO:0000256" key="1">
    <source>
        <dbReference type="SAM" id="MobiDB-lite"/>
    </source>
</evidence>
<evidence type="ECO:0000313" key="2">
    <source>
        <dbReference type="EMBL" id="KAL2493698.1"/>
    </source>
</evidence>
<sequence>MATSLLTPVLPSLPLISNSISTSLKNSITFPIPTSLPKYIHGVGRTRSKRIRSRFNHGGYLTYNVASYTKSELVELRKRLASELEQIQNLRDQIKSSQFNVNSSSNNSRSQGKAKKLSGNKRPRAPVGCSKDPKID</sequence>
<accession>A0ABD1RZ13</accession>
<gene>
    <name evidence="2" type="ORF">Fot_37455</name>
</gene>
<reference evidence="3" key="1">
    <citation type="submission" date="2024-07" db="EMBL/GenBank/DDBJ databases">
        <title>Two chromosome-level genome assemblies of Korean endemic species Abeliophyllum distichum and Forsythia ovata (Oleaceae).</title>
        <authorList>
            <person name="Jang H."/>
        </authorList>
    </citation>
    <scope>NUCLEOTIDE SEQUENCE [LARGE SCALE GENOMIC DNA]</scope>
</reference>
<dbReference type="EMBL" id="JBFOLJ010000011">
    <property type="protein sequence ID" value="KAL2493698.1"/>
    <property type="molecule type" value="Genomic_DNA"/>
</dbReference>
<feature type="region of interest" description="Disordered" evidence="1">
    <location>
        <begin position="96"/>
        <end position="136"/>
    </location>
</feature>
<keyword evidence="3" id="KW-1185">Reference proteome</keyword>
<proteinExistence type="predicted"/>
<feature type="compositionally biased region" description="Low complexity" evidence="1">
    <location>
        <begin position="96"/>
        <end position="110"/>
    </location>
</feature>
<feature type="compositionally biased region" description="Basic residues" evidence="1">
    <location>
        <begin position="112"/>
        <end position="124"/>
    </location>
</feature>
<organism evidence="2 3">
    <name type="scientific">Forsythia ovata</name>
    <dbReference type="NCBI Taxonomy" id="205694"/>
    <lineage>
        <taxon>Eukaryota</taxon>
        <taxon>Viridiplantae</taxon>
        <taxon>Streptophyta</taxon>
        <taxon>Embryophyta</taxon>
        <taxon>Tracheophyta</taxon>
        <taxon>Spermatophyta</taxon>
        <taxon>Magnoliopsida</taxon>
        <taxon>eudicotyledons</taxon>
        <taxon>Gunneridae</taxon>
        <taxon>Pentapetalae</taxon>
        <taxon>asterids</taxon>
        <taxon>lamiids</taxon>
        <taxon>Lamiales</taxon>
        <taxon>Oleaceae</taxon>
        <taxon>Forsythieae</taxon>
        <taxon>Forsythia</taxon>
    </lineage>
</organism>
<name>A0ABD1RZ13_9LAMI</name>
<comment type="caution">
    <text evidence="2">The sequence shown here is derived from an EMBL/GenBank/DDBJ whole genome shotgun (WGS) entry which is preliminary data.</text>
</comment>
<dbReference type="Proteomes" id="UP001604277">
    <property type="component" value="Unassembled WGS sequence"/>
</dbReference>